<organism evidence="6 7">
    <name type="scientific">Tritrichomonas musculus</name>
    <dbReference type="NCBI Taxonomy" id="1915356"/>
    <lineage>
        <taxon>Eukaryota</taxon>
        <taxon>Metamonada</taxon>
        <taxon>Parabasalia</taxon>
        <taxon>Tritrichomonadida</taxon>
        <taxon>Tritrichomonadidae</taxon>
        <taxon>Tritrichomonas</taxon>
    </lineage>
</organism>
<evidence type="ECO:0000256" key="4">
    <source>
        <dbReference type="RuleBase" id="RU362109"/>
    </source>
</evidence>
<proteinExistence type="inferred from homology"/>
<accession>A0ABR2I5W4</accession>
<dbReference type="EMBL" id="JAPFFF010000020">
    <property type="protein sequence ID" value="KAK8857626.1"/>
    <property type="molecule type" value="Genomic_DNA"/>
</dbReference>
<dbReference type="PROSITE" id="PS00183">
    <property type="entry name" value="UBC_1"/>
    <property type="match status" value="1"/>
</dbReference>
<dbReference type="Gene3D" id="3.10.110.10">
    <property type="entry name" value="Ubiquitin Conjugating Enzyme"/>
    <property type="match status" value="1"/>
</dbReference>
<dbReference type="InterPro" id="IPR016135">
    <property type="entry name" value="UBQ-conjugating_enzyme/RWD"/>
</dbReference>
<evidence type="ECO:0000256" key="2">
    <source>
        <dbReference type="ARBA" id="ARBA00022786"/>
    </source>
</evidence>
<evidence type="ECO:0000259" key="5">
    <source>
        <dbReference type="PROSITE" id="PS50127"/>
    </source>
</evidence>
<keyword evidence="4" id="KW-0547">Nucleotide-binding</keyword>
<comment type="caution">
    <text evidence="6">The sequence shown here is derived from an EMBL/GenBank/DDBJ whole genome shotgun (WGS) entry which is preliminary data.</text>
</comment>
<sequence length="148" mass="16488">MASKAARRLNVDLKKIQVKEAIEGVTVETAENDVFNWNVKIQGPSGTPYEGRILTVKMVFSDEYPHKEPSLAFNPPIYHPNVDPKTGVPCLSILQKWAPTLTITAVIKDLIEVITNPDPGHAVDADIGQEYANNRDEFNRKARSFNNS</sequence>
<evidence type="ECO:0000256" key="3">
    <source>
        <dbReference type="PROSITE-ProRule" id="PRU10133"/>
    </source>
</evidence>
<dbReference type="Proteomes" id="UP001470230">
    <property type="component" value="Unassembled WGS sequence"/>
</dbReference>
<protein>
    <submittedName>
        <fullName evidence="6">Ubiquitin-conjugating enzyme-like protein</fullName>
    </submittedName>
</protein>
<evidence type="ECO:0000313" key="7">
    <source>
        <dbReference type="Proteomes" id="UP001470230"/>
    </source>
</evidence>
<evidence type="ECO:0000256" key="1">
    <source>
        <dbReference type="ARBA" id="ARBA00022679"/>
    </source>
</evidence>
<dbReference type="InterPro" id="IPR000608">
    <property type="entry name" value="UBC"/>
</dbReference>
<gene>
    <name evidence="6" type="ORF">M9Y10_016032</name>
</gene>
<dbReference type="SUPFAM" id="SSF54495">
    <property type="entry name" value="UBC-like"/>
    <property type="match status" value="1"/>
</dbReference>
<dbReference type="PANTHER" id="PTHR24067">
    <property type="entry name" value="UBIQUITIN-CONJUGATING ENZYME E2"/>
    <property type="match status" value="1"/>
</dbReference>
<feature type="active site" description="Glycyl thioester intermediate" evidence="3">
    <location>
        <position position="90"/>
    </location>
</feature>
<keyword evidence="4" id="KW-0067">ATP-binding</keyword>
<evidence type="ECO:0000313" key="6">
    <source>
        <dbReference type="EMBL" id="KAK8857626.1"/>
    </source>
</evidence>
<name>A0ABR2I5W4_9EUKA</name>
<dbReference type="SMART" id="SM00212">
    <property type="entry name" value="UBCc"/>
    <property type="match status" value="1"/>
</dbReference>
<comment type="similarity">
    <text evidence="4">Belongs to the ubiquitin-conjugating enzyme family.</text>
</comment>
<dbReference type="PROSITE" id="PS50127">
    <property type="entry name" value="UBC_2"/>
    <property type="match status" value="1"/>
</dbReference>
<dbReference type="InterPro" id="IPR023313">
    <property type="entry name" value="UBQ-conjugating_AS"/>
</dbReference>
<dbReference type="Pfam" id="PF00179">
    <property type="entry name" value="UQ_con"/>
    <property type="match status" value="1"/>
</dbReference>
<reference evidence="6 7" key="1">
    <citation type="submission" date="2024-04" db="EMBL/GenBank/DDBJ databases">
        <title>Tritrichomonas musculus Genome.</title>
        <authorList>
            <person name="Alves-Ferreira E."/>
            <person name="Grigg M."/>
            <person name="Lorenzi H."/>
            <person name="Galac M."/>
        </authorList>
    </citation>
    <scope>NUCLEOTIDE SEQUENCE [LARGE SCALE GENOMIC DNA]</scope>
    <source>
        <strain evidence="6 7">EAF2021</strain>
    </source>
</reference>
<dbReference type="InterPro" id="IPR050113">
    <property type="entry name" value="Ub_conjugating_enzyme"/>
</dbReference>
<keyword evidence="1" id="KW-0808">Transferase</keyword>
<keyword evidence="2 4" id="KW-0833">Ubl conjugation pathway</keyword>
<keyword evidence="7" id="KW-1185">Reference proteome</keyword>
<feature type="domain" description="UBC core" evidence="5">
    <location>
        <begin position="4"/>
        <end position="148"/>
    </location>
</feature>